<dbReference type="CDD" id="cd00052">
    <property type="entry name" value="EH"/>
    <property type="match status" value="1"/>
</dbReference>
<dbReference type="Proteomes" id="UP000585474">
    <property type="component" value="Unassembled WGS sequence"/>
</dbReference>
<feature type="region of interest" description="Disordered" evidence="2">
    <location>
        <begin position="252"/>
        <end position="280"/>
    </location>
</feature>
<dbReference type="Pfam" id="PF13202">
    <property type="entry name" value="EF-hand_5"/>
    <property type="match status" value="1"/>
</dbReference>
<evidence type="ECO:0000313" key="5">
    <source>
        <dbReference type="EMBL" id="GFZ09465.1"/>
    </source>
</evidence>
<dbReference type="GO" id="GO:0005737">
    <property type="term" value="C:cytoplasm"/>
    <property type="evidence" value="ECO:0007669"/>
    <property type="project" value="TreeGrafter"/>
</dbReference>
<feature type="coiled-coil region" evidence="1">
    <location>
        <begin position="582"/>
        <end position="655"/>
    </location>
</feature>
<feature type="domain" description="EF-hand" evidence="4">
    <location>
        <begin position="409"/>
        <end position="444"/>
    </location>
</feature>
<dbReference type="SMART" id="SM00054">
    <property type="entry name" value="EFh"/>
    <property type="match status" value="3"/>
</dbReference>
<keyword evidence="1" id="KW-0175">Coiled coil</keyword>
<dbReference type="InterPro" id="IPR002048">
    <property type="entry name" value="EF_hand_dom"/>
</dbReference>
<dbReference type="GO" id="GO:0006897">
    <property type="term" value="P:endocytosis"/>
    <property type="evidence" value="ECO:0007669"/>
    <property type="project" value="TreeGrafter"/>
</dbReference>
<dbReference type="GO" id="GO:0016197">
    <property type="term" value="P:endosomal transport"/>
    <property type="evidence" value="ECO:0007669"/>
    <property type="project" value="TreeGrafter"/>
</dbReference>
<feature type="compositionally biased region" description="Basic and acidic residues" evidence="2">
    <location>
        <begin position="820"/>
        <end position="831"/>
    </location>
</feature>
<dbReference type="PROSITE" id="PS50222">
    <property type="entry name" value="EF_HAND_2"/>
    <property type="match status" value="3"/>
</dbReference>
<keyword evidence="6" id="KW-1185">Reference proteome</keyword>
<dbReference type="PROSITE" id="PS50031">
    <property type="entry name" value="EH"/>
    <property type="match status" value="2"/>
</dbReference>
<evidence type="ECO:0000256" key="1">
    <source>
        <dbReference type="SAM" id="Coils"/>
    </source>
</evidence>
<dbReference type="PANTHER" id="PTHR11216">
    <property type="entry name" value="EH DOMAIN"/>
    <property type="match status" value="1"/>
</dbReference>
<dbReference type="OrthoDB" id="524326at2759"/>
<protein>
    <submittedName>
        <fullName evidence="5">Calcium-binding EF hand family protein</fullName>
    </submittedName>
</protein>
<dbReference type="GO" id="GO:0005509">
    <property type="term" value="F:calcium ion binding"/>
    <property type="evidence" value="ECO:0007669"/>
    <property type="project" value="InterPro"/>
</dbReference>
<proteinExistence type="predicted"/>
<dbReference type="EMBL" id="BJWL01000021">
    <property type="protein sequence ID" value="GFZ09465.1"/>
    <property type="molecule type" value="Genomic_DNA"/>
</dbReference>
<feature type="compositionally biased region" description="Low complexity" evidence="2">
    <location>
        <begin position="807"/>
        <end position="816"/>
    </location>
</feature>
<feature type="domain" description="EF-hand" evidence="4">
    <location>
        <begin position="446"/>
        <end position="478"/>
    </location>
</feature>
<comment type="caution">
    <text evidence="5">The sequence shown here is derived from an EMBL/GenBank/DDBJ whole genome shotgun (WGS) entry which is preliminary data.</text>
</comment>
<organism evidence="5 6">
    <name type="scientific">Actinidia rufa</name>
    <dbReference type="NCBI Taxonomy" id="165716"/>
    <lineage>
        <taxon>Eukaryota</taxon>
        <taxon>Viridiplantae</taxon>
        <taxon>Streptophyta</taxon>
        <taxon>Embryophyta</taxon>
        <taxon>Tracheophyta</taxon>
        <taxon>Spermatophyta</taxon>
        <taxon>Magnoliopsida</taxon>
        <taxon>eudicotyledons</taxon>
        <taxon>Gunneridae</taxon>
        <taxon>Pentapetalae</taxon>
        <taxon>asterids</taxon>
        <taxon>Ericales</taxon>
        <taxon>Actinidiaceae</taxon>
        <taxon>Actinidia</taxon>
    </lineage>
</organism>
<dbReference type="PANTHER" id="PTHR11216:SF161">
    <property type="entry name" value="CALCIUM-BINDING EF HAND FAMILY PROTEIN"/>
    <property type="match status" value="1"/>
</dbReference>
<feature type="domain" description="EH" evidence="3">
    <location>
        <begin position="5"/>
        <end position="97"/>
    </location>
</feature>
<dbReference type="AlphaFoldDB" id="A0A7J0GFB6"/>
<feature type="domain" description="EH" evidence="3">
    <location>
        <begin position="410"/>
        <end position="493"/>
    </location>
</feature>
<evidence type="ECO:0000256" key="2">
    <source>
        <dbReference type="SAM" id="MobiDB-lite"/>
    </source>
</evidence>
<dbReference type="GO" id="GO:0005886">
    <property type="term" value="C:plasma membrane"/>
    <property type="evidence" value="ECO:0007669"/>
    <property type="project" value="TreeGrafter"/>
</dbReference>
<evidence type="ECO:0000259" key="3">
    <source>
        <dbReference type="PROSITE" id="PS50031"/>
    </source>
</evidence>
<reference evidence="5 6" key="1">
    <citation type="submission" date="2019-07" db="EMBL/GenBank/DDBJ databases">
        <title>De Novo Assembly of kiwifruit Actinidia rufa.</title>
        <authorList>
            <person name="Sugita-Konishi S."/>
            <person name="Sato K."/>
            <person name="Mori E."/>
            <person name="Abe Y."/>
            <person name="Kisaki G."/>
            <person name="Hamano K."/>
            <person name="Suezawa K."/>
            <person name="Otani M."/>
            <person name="Fukuda T."/>
            <person name="Manabe T."/>
            <person name="Gomi K."/>
            <person name="Tabuchi M."/>
            <person name="Akimitsu K."/>
            <person name="Kataoka I."/>
        </authorList>
    </citation>
    <scope>NUCLEOTIDE SEQUENCE [LARGE SCALE GENOMIC DNA]</scope>
    <source>
        <strain evidence="6">cv. Fuchu</strain>
    </source>
</reference>
<gene>
    <name evidence="5" type="ORF">Acr_21g0000640</name>
</gene>
<feature type="domain" description="EF-hand" evidence="4">
    <location>
        <begin position="4"/>
        <end position="39"/>
    </location>
</feature>
<name>A0A7J0GFB6_9ERIC</name>
<dbReference type="InterPro" id="IPR000261">
    <property type="entry name" value="EH_dom"/>
</dbReference>
<dbReference type="Gene3D" id="1.10.238.10">
    <property type="entry name" value="EF-hand"/>
    <property type="match status" value="2"/>
</dbReference>
<dbReference type="SUPFAM" id="SSF47473">
    <property type="entry name" value="EF-hand"/>
    <property type="match status" value="2"/>
</dbReference>
<feature type="region of interest" description="Disordered" evidence="2">
    <location>
        <begin position="803"/>
        <end position="841"/>
    </location>
</feature>
<accession>A0A7J0GFB6</accession>
<dbReference type="Pfam" id="PF12763">
    <property type="entry name" value="EH"/>
    <property type="match status" value="1"/>
</dbReference>
<evidence type="ECO:0000313" key="6">
    <source>
        <dbReference type="Proteomes" id="UP000585474"/>
    </source>
</evidence>
<evidence type="ECO:0000259" key="4">
    <source>
        <dbReference type="PROSITE" id="PS50222"/>
    </source>
</evidence>
<dbReference type="InterPro" id="IPR011992">
    <property type="entry name" value="EF-hand-dom_pair"/>
</dbReference>
<dbReference type="SMART" id="SM00027">
    <property type="entry name" value="EH"/>
    <property type="match status" value="1"/>
</dbReference>
<sequence length="884" mass="97394">MAGQNIDLFDAYFRRADSDRDGRISGGEAVAFFQGANLPQQVLAQTWRAPWKTDAALLVAVVCFIGVSLRERESSNMVLHLVLSMSNLVIPKPLLLPENTSILELLTHPLQRNQCCNFFNLVANDTGMTVFSGTLHNAISDCLSLERESPKQTKELNRAEFYNALKLVTVAQSKRELTPDIVKAALYGPASAKIPAPQINFAATAASPSNPTAGTTVPPVSGVTPVSSQNIGVRGPHVSANASMGQQFFPSQQNQMGKPPRPMPPGSAFRPQQGVARSRNAWDRTVVSTAGVTAQVPNRGITPPTTQDAFGMTTPGITTSAQPRPNATAVFGDVFSVTKPQPKQDTPSPASSASDLLVSSASSVKCQRKPTSFRSELTAFSSVGTGFPVGGGNAVPGQSQVPWPRMTQSDVQKYTKVFVEVDRDRDGKITGAEARNLFLSWRLPREVLKQVWDLSDQDNDSMLSLREFCIALYLMERYREGRPLPKTLPSSIMFDETMLPASGQPAAAAYGSATWRPPPGSQQARVMPGAQPATHAARARPPNQVSVPLAEEAMQPAQQKSKVPVLEKHLVNQLSEEEQNTLNLKFQEATEANKKVEELEKEILDSREKTEFYRSKMQEIILYKSRCDNRLNEIMERFSADKHEVESLAKKYEEKYRQSGDVASKLTIEESTFRDIQEKKMDMYRAIVKMGQDGKADGIQVYSSADCFLRSCGIRLSEVLWSLQVTADRIQSELEELVKSLNEHCKSYGLRAKPTTLVELPFGWQPGIQEGAADWDENWDKFEDEGFTFVKELTLDVQNVVAPPKPKSSSVLSKASSTKEGVDSSTNHKSEASGGERAPVMLTTKRVLPEVHLKVQLMLQRAHLTSPKILHLEITLMQMVHPMP</sequence>